<comment type="caution">
    <text evidence="1">The sequence shown here is derived from an EMBL/GenBank/DDBJ whole genome shotgun (WGS) entry which is preliminary data.</text>
</comment>
<accession>A0AAW1JPQ5</accession>
<evidence type="ECO:0000313" key="1">
    <source>
        <dbReference type="EMBL" id="KAK9706422.1"/>
    </source>
</evidence>
<name>A0AAW1JPQ5_SAPOF</name>
<organism evidence="1 2">
    <name type="scientific">Saponaria officinalis</name>
    <name type="common">Common soapwort</name>
    <name type="synonym">Lychnis saponaria</name>
    <dbReference type="NCBI Taxonomy" id="3572"/>
    <lineage>
        <taxon>Eukaryota</taxon>
        <taxon>Viridiplantae</taxon>
        <taxon>Streptophyta</taxon>
        <taxon>Embryophyta</taxon>
        <taxon>Tracheophyta</taxon>
        <taxon>Spermatophyta</taxon>
        <taxon>Magnoliopsida</taxon>
        <taxon>eudicotyledons</taxon>
        <taxon>Gunneridae</taxon>
        <taxon>Pentapetalae</taxon>
        <taxon>Caryophyllales</taxon>
        <taxon>Caryophyllaceae</taxon>
        <taxon>Caryophylleae</taxon>
        <taxon>Saponaria</taxon>
    </lineage>
</organism>
<gene>
    <name evidence="1" type="ORF">RND81_07G123500</name>
</gene>
<dbReference type="Proteomes" id="UP001443914">
    <property type="component" value="Unassembled WGS sequence"/>
</dbReference>
<reference evidence="1" key="1">
    <citation type="submission" date="2024-03" db="EMBL/GenBank/DDBJ databases">
        <title>WGS assembly of Saponaria officinalis var. Norfolk2.</title>
        <authorList>
            <person name="Jenkins J."/>
            <person name="Shu S."/>
            <person name="Grimwood J."/>
            <person name="Barry K."/>
            <person name="Goodstein D."/>
            <person name="Schmutz J."/>
            <person name="Leebens-Mack J."/>
            <person name="Osbourn A."/>
        </authorList>
    </citation>
    <scope>NUCLEOTIDE SEQUENCE [LARGE SCALE GENOMIC DNA]</scope>
    <source>
        <strain evidence="1">JIC</strain>
    </source>
</reference>
<protein>
    <submittedName>
        <fullName evidence="1">Uncharacterized protein</fullName>
    </submittedName>
</protein>
<evidence type="ECO:0000313" key="2">
    <source>
        <dbReference type="Proteomes" id="UP001443914"/>
    </source>
</evidence>
<sequence length="109" mass="12138">MNILQSIQLDAVIEAEKQAARDLLVTDVDSYEASTKARVCPNLIVSNDNLSNSRHFGTKSSPLVLLRCQIFFLKFELVPSTSKIPTKSQNFQSIPSTSSVPINSYIFLF</sequence>
<keyword evidence="2" id="KW-1185">Reference proteome</keyword>
<dbReference type="AlphaFoldDB" id="A0AAW1JPQ5"/>
<dbReference type="EMBL" id="JBDFQZ010000007">
    <property type="protein sequence ID" value="KAK9706422.1"/>
    <property type="molecule type" value="Genomic_DNA"/>
</dbReference>
<proteinExistence type="predicted"/>